<comment type="caution">
    <text evidence="3">The sequence shown here is derived from an EMBL/GenBank/DDBJ whole genome shotgun (WGS) entry which is preliminary data.</text>
</comment>
<feature type="region of interest" description="Disordered" evidence="1">
    <location>
        <begin position="44"/>
        <end position="78"/>
    </location>
</feature>
<feature type="compositionally biased region" description="Basic residues" evidence="1">
    <location>
        <begin position="1064"/>
        <end position="1076"/>
    </location>
</feature>
<dbReference type="Pfam" id="PF12231">
    <property type="entry name" value="Rif1_N"/>
    <property type="match status" value="1"/>
</dbReference>
<evidence type="ECO:0000259" key="2">
    <source>
        <dbReference type="Pfam" id="PF12231"/>
    </source>
</evidence>
<sequence>MSGQASERPGTPPGAHSKAAQQFTTPTNQRLIASVASSSLKRVHFSPHNEEFSTEMTPQSSPTAAQRRPQSRSILKRSAMAAAAAGRFERPAWSSSLGSDLGSAEPEVLFGEASAFAQAGQAGLQAMVQRLAGMDGRDAGQAAACVRIYTELCGVVARAGERLGGNESQAAVALLLEGLGRDLDGAAPRAVLLAATKCAGCVLHVERVCAAHEQRAAELVERVAGWAERPEYAGDKAAQQTAAWCFGVARLAGPRLAPLVGRLAAALGSALARFGGSRSAQFECLAALEALLRRAPVAARAAHPAWLLAVLACVASPIAGIRAKAGAIVRLNMPWVAADGHKAEVDRLVARWVDSDLGRLLAATRRLLEGDEHVLAARTCGMVLAVCARHCGARLDELVAVLEPCFGADAADARVAALMQWRCLVYALHVQRQLHHRRFASLVLKPIAGLLASAGQPEAVHVACVRTWATLVYALGEHSGGLVQMVLEVPALAQAHASPAVRTVVCRMLAALLNRFALPAARVSAFVVPQMIVGTTTLAADEGARSLASTHGPFSSEATAPGDHTAVLARYVIGLDAASPTVPVVARAALAYAQGCVAVAVDAGLDAEFGALCATLAAALASLRAEDEAAELAAVVYGRVVAAGFAVGDVLRPMLAAADGHLRPLLAARAVGPCALADELTALPSYAPGTCAAPDGLAAGLTHGVALDLVSLASAVHAALALPDEHCGAEPVSLASAALQRLLDDVTPALAYGRMLLALACVSRVVGAVAGVPGAGLSAVLACVVDAVAAQAALGACEDAGVARLVVGELLALQPWLPAASLGAQVDIVWACRAALSDGLLGVAGALAEHLHAAGRLPTADEACVGLFVVLLEDARVSPADAGLASTCLALLLRLLSLAARHHAGDPGDVPECGVQADGRMEDCLAVLGAVERATGGVEDPEARLAGVHQLVRGVVHVLHVCCVPAARLACRPFGEPSLPVVADAWPPAMKEVYCVAARILYGSLVKSCKSAVSEEPVECDGPVECAKRPRDEVLVERPASTPSSIAESESAAELTESSAAATPRRKKKKRTKRRPVAVTTTLPSDVPPVVLTPAEDSRLTVEELLAKVEEQAAAGLPEYDLHRLLAIQGRLADVNLKLCDAIKRCI</sequence>
<proteinExistence type="predicted"/>
<feature type="domain" description="Telomere-associated protein Rif1 N-terminal" evidence="2">
    <location>
        <begin position="149"/>
        <end position="473"/>
    </location>
</feature>
<evidence type="ECO:0000256" key="1">
    <source>
        <dbReference type="SAM" id="MobiDB-lite"/>
    </source>
</evidence>
<dbReference type="Proteomes" id="UP001140172">
    <property type="component" value="Unassembled WGS sequence"/>
</dbReference>
<feature type="compositionally biased region" description="Polar residues" evidence="1">
    <location>
        <begin position="54"/>
        <end position="64"/>
    </location>
</feature>
<evidence type="ECO:0000313" key="4">
    <source>
        <dbReference type="Proteomes" id="UP001140172"/>
    </source>
</evidence>
<dbReference type="EMBL" id="JANBUM010000295">
    <property type="protein sequence ID" value="KAJ2779513.1"/>
    <property type="molecule type" value="Genomic_DNA"/>
</dbReference>
<accession>A0A9W8HC71</accession>
<reference evidence="3" key="1">
    <citation type="submission" date="2022-07" db="EMBL/GenBank/DDBJ databases">
        <title>Phylogenomic reconstructions and comparative analyses of Kickxellomycotina fungi.</title>
        <authorList>
            <person name="Reynolds N.K."/>
            <person name="Stajich J.E."/>
            <person name="Barry K."/>
            <person name="Grigoriev I.V."/>
            <person name="Crous P."/>
            <person name="Smith M.E."/>
        </authorList>
    </citation>
    <scope>NUCLEOTIDE SEQUENCE</scope>
    <source>
        <strain evidence="3">BCRC 34489</strain>
    </source>
</reference>
<feature type="region of interest" description="Disordered" evidence="1">
    <location>
        <begin position="1"/>
        <end position="30"/>
    </location>
</feature>
<feature type="compositionally biased region" description="Polar residues" evidence="1">
    <location>
        <begin position="19"/>
        <end position="30"/>
    </location>
</feature>
<feature type="compositionally biased region" description="Low complexity" evidence="1">
    <location>
        <begin position="1039"/>
        <end position="1063"/>
    </location>
</feature>
<dbReference type="OrthoDB" id="9976382at2759"/>
<evidence type="ECO:0000313" key="3">
    <source>
        <dbReference type="EMBL" id="KAJ2779513.1"/>
    </source>
</evidence>
<name>A0A9W8HC71_9FUNG</name>
<keyword evidence="4" id="KW-1185">Reference proteome</keyword>
<feature type="region of interest" description="Disordered" evidence="1">
    <location>
        <begin position="1036"/>
        <end position="1080"/>
    </location>
</feature>
<dbReference type="InterPro" id="IPR022031">
    <property type="entry name" value="Rif1_N"/>
</dbReference>
<gene>
    <name evidence="3" type="ORF">GGI15_003854</name>
</gene>
<dbReference type="AlphaFoldDB" id="A0A9W8HC71"/>
<organism evidence="3 4">
    <name type="scientific">Coemansia interrupta</name>
    <dbReference type="NCBI Taxonomy" id="1126814"/>
    <lineage>
        <taxon>Eukaryota</taxon>
        <taxon>Fungi</taxon>
        <taxon>Fungi incertae sedis</taxon>
        <taxon>Zoopagomycota</taxon>
        <taxon>Kickxellomycotina</taxon>
        <taxon>Kickxellomycetes</taxon>
        <taxon>Kickxellales</taxon>
        <taxon>Kickxellaceae</taxon>
        <taxon>Coemansia</taxon>
    </lineage>
</organism>
<protein>
    <recommendedName>
        <fullName evidence="2">Telomere-associated protein Rif1 N-terminal domain-containing protein</fullName>
    </recommendedName>
</protein>